<name>A0A0F0GSN2_LENAE</name>
<feature type="region of interest" description="Disordered" evidence="1">
    <location>
        <begin position="435"/>
        <end position="458"/>
    </location>
</feature>
<dbReference type="STRING" id="68170.GCA_000974445_07401"/>
<gene>
    <name evidence="2" type="ORF">UK23_25550</name>
</gene>
<proteinExistence type="predicted"/>
<dbReference type="Pfam" id="PF12831">
    <property type="entry name" value="FAD_oxidored"/>
    <property type="match status" value="1"/>
</dbReference>
<comment type="caution">
    <text evidence="2">The sequence shown here is derived from an EMBL/GenBank/DDBJ whole genome shotgun (WGS) entry which is preliminary data.</text>
</comment>
<dbReference type="SUPFAM" id="SSF51905">
    <property type="entry name" value="FAD/NAD(P)-binding domain"/>
    <property type="match status" value="1"/>
</dbReference>
<organism evidence="2 3">
    <name type="scientific">Lentzea aerocolonigenes</name>
    <name type="common">Lechevalieria aerocolonigenes</name>
    <name type="synonym">Saccharothrix aerocolonigenes</name>
    <dbReference type="NCBI Taxonomy" id="68170"/>
    <lineage>
        <taxon>Bacteria</taxon>
        <taxon>Bacillati</taxon>
        <taxon>Actinomycetota</taxon>
        <taxon>Actinomycetes</taxon>
        <taxon>Pseudonocardiales</taxon>
        <taxon>Pseudonocardiaceae</taxon>
        <taxon>Lentzea</taxon>
    </lineage>
</organism>
<feature type="compositionally biased region" description="Basic and acidic residues" evidence="1">
    <location>
        <begin position="449"/>
        <end position="458"/>
    </location>
</feature>
<evidence type="ECO:0000256" key="1">
    <source>
        <dbReference type="SAM" id="MobiDB-lite"/>
    </source>
</evidence>
<accession>A0A0F0GSN2</accession>
<keyword evidence="3" id="KW-1185">Reference proteome</keyword>
<dbReference type="InterPro" id="IPR036188">
    <property type="entry name" value="FAD/NAD-bd_sf"/>
</dbReference>
<sequence length="458" mass="48351">MAPTHAVVLGGGLAGMLAASVLVRHFDEVTVVERDKLPEGPSVRSGVPQARHAHLLMSGGARAIESLLPGTLDELFSSGAHRIGVPNDLVSLSAQGWVPRFPEMQFIVSCSRGLLDWVVRSQALRDNKISVLTGTEPVSLLGTAAAVTGVLVSDRISGEQISLEADLVLDATGRASRLPAWLSSFGLGEVHSESVDSGLAYATRIFRAPASASSGFPIVNVQANPRDPFPGCTATLLPIEDGRWLVTLSGTRGGEPSTDADEFVSFARSVRNPVVGELIASAEPLSPVYGSHSTANRRNFFERMKSWPAGLLALGDSVATYNPVYGHGMSIAAQSALALDAGLRSGSGAQQIQRSIGKVVDGAWAMATNQDILYPGAVGKPLPLAGRVLQRYVDRLVRTATSEAAVTRAFLDAFTLSGPMANLVSPRVMWATMRGPRRSVSPEPTLTAAERERVTSSE</sequence>
<dbReference type="Proteomes" id="UP000033393">
    <property type="component" value="Unassembled WGS sequence"/>
</dbReference>
<evidence type="ECO:0000313" key="2">
    <source>
        <dbReference type="EMBL" id="KJK45596.1"/>
    </source>
</evidence>
<dbReference type="PANTHER" id="PTHR43422:SF3">
    <property type="entry name" value="THIAMINE THIAZOLE SYNTHASE"/>
    <property type="match status" value="1"/>
</dbReference>
<dbReference type="PANTHER" id="PTHR43422">
    <property type="entry name" value="THIAMINE THIAZOLE SYNTHASE"/>
    <property type="match status" value="1"/>
</dbReference>
<dbReference type="RefSeq" id="WP_045314175.1">
    <property type="nucleotide sequence ID" value="NZ_JYJG01000204.1"/>
</dbReference>
<dbReference type="EMBL" id="JYJG01000204">
    <property type="protein sequence ID" value="KJK45596.1"/>
    <property type="molecule type" value="Genomic_DNA"/>
</dbReference>
<evidence type="ECO:0000313" key="3">
    <source>
        <dbReference type="Proteomes" id="UP000033393"/>
    </source>
</evidence>
<dbReference type="OrthoDB" id="9790035at2"/>
<protein>
    <submittedName>
        <fullName evidence="2">Pyridine nucleotide-disulfide oxidoreductase</fullName>
    </submittedName>
</protein>
<dbReference type="Gene3D" id="3.50.50.60">
    <property type="entry name" value="FAD/NAD(P)-binding domain"/>
    <property type="match status" value="1"/>
</dbReference>
<dbReference type="AlphaFoldDB" id="A0A0F0GSN2"/>
<dbReference type="eggNOG" id="COG0654">
    <property type="taxonomic scope" value="Bacteria"/>
</dbReference>
<reference evidence="2 3" key="1">
    <citation type="submission" date="2015-02" db="EMBL/GenBank/DDBJ databases">
        <authorList>
            <person name="Ju K.-S."/>
            <person name="Doroghazi J.R."/>
            <person name="Metcalf W."/>
        </authorList>
    </citation>
    <scope>NUCLEOTIDE SEQUENCE [LARGE SCALE GENOMIC DNA]</scope>
    <source>
        <strain evidence="2 3">NRRL B-16140</strain>
    </source>
</reference>
<dbReference type="PATRIC" id="fig|68170.10.peg.6370"/>